<dbReference type="PROSITE" id="PS50106">
    <property type="entry name" value="PDZ"/>
    <property type="match status" value="1"/>
</dbReference>
<dbReference type="EMBL" id="JWZX01000942">
    <property type="protein sequence ID" value="KOO35216.1"/>
    <property type="molecule type" value="Genomic_DNA"/>
</dbReference>
<evidence type="ECO:0000256" key="1">
    <source>
        <dbReference type="ARBA" id="ARBA00022837"/>
    </source>
</evidence>
<feature type="region of interest" description="Disordered" evidence="2">
    <location>
        <begin position="223"/>
        <end position="242"/>
    </location>
</feature>
<dbReference type="Pfam" id="PF13499">
    <property type="entry name" value="EF-hand_7"/>
    <property type="match status" value="1"/>
</dbReference>
<evidence type="ECO:0000256" key="2">
    <source>
        <dbReference type="SAM" id="MobiDB-lite"/>
    </source>
</evidence>
<evidence type="ECO:0000259" key="3">
    <source>
        <dbReference type="PROSITE" id="PS50106"/>
    </source>
</evidence>
<dbReference type="Gene3D" id="1.10.238.10">
    <property type="entry name" value="EF-hand"/>
    <property type="match status" value="1"/>
</dbReference>
<sequence>MKQPSSMTVVSEANWVPKASSAAAAPAEDETPIAALMRRIVSSAHSCLSGLTGAAALPSESVKKAFETFDRNGNGSLDADELRSALAYIGFNTSAAHTREMLARYDTSLRDGKLDLNEFARLVYDLNSAAQPPTFTKQTSSVVAQPPSAASASIASSAAATAALARPGSAEAFAAQQKAEAAKQPTRSAAEWDVQQKAAAEKEQAAKQELARVAAAAERRASQAAAADEKKEAEKAAAEKAAAERIAAHQLKKEPSAKHEERLATGQVPIVAGFQVAVKQDDPGDAAKAAGQEKAKAAAAAAKAAAEKAAAAQAAAQAARAKAAMMRSASVAAALQAGVPAAPAAPEGGSGAVGGSGAAAPSFAVGSRVYVKRSSGEESIGFITEYDRAKQVYTLELDQRGSGKVKQCVEKDLRPAPENAAHAEPAGADIPVQHRTRHRVNFEPGPLGMGLEMSTDGWVMVSDVKEGQAAAQHGVLKGSYILEVNGEKCDGLVQADVTNLLRKAGAREVLFALPLRKK</sequence>
<proteinExistence type="predicted"/>
<reference evidence="6" key="1">
    <citation type="journal article" date="2015" name="PLoS Genet.">
        <title>Genome Sequence and Transcriptome Analyses of Chrysochromulina tobin: Metabolic Tools for Enhanced Algal Fitness in the Prominent Order Prymnesiales (Haptophyceae).</title>
        <authorList>
            <person name="Hovde B.T."/>
            <person name="Deodato C.R."/>
            <person name="Hunsperger H.M."/>
            <person name="Ryken S.A."/>
            <person name="Yost W."/>
            <person name="Jha R.K."/>
            <person name="Patterson J."/>
            <person name="Monnat R.J. Jr."/>
            <person name="Barlow S.B."/>
            <person name="Starkenburg S.R."/>
            <person name="Cattolico R.A."/>
        </authorList>
    </citation>
    <scope>NUCLEOTIDE SEQUENCE</scope>
    <source>
        <strain evidence="6">CCMP291</strain>
    </source>
</reference>
<keyword evidence="1" id="KW-0106">Calcium</keyword>
<feature type="domain" description="PDZ" evidence="3">
    <location>
        <begin position="439"/>
        <end position="516"/>
    </location>
</feature>
<organism evidence="5 6">
    <name type="scientific">Chrysochromulina tobinii</name>
    <dbReference type="NCBI Taxonomy" id="1460289"/>
    <lineage>
        <taxon>Eukaryota</taxon>
        <taxon>Haptista</taxon>
        <taxon>Haptophyta</taxon>
        <taxon>Prymnesiophyceae</taxon>
        <taxon>Prymnesiales</taxon>
        <taxon>Chrysochromulinaceae</taxon>
        <taxon>Chrysochromulina</taxon>
    </lineage>
</organism>
<dbReference type="Proteomes" id="UP000037460">
    <property type="component" value="Unassembled WGS sequence"/>
</dbReference>
<dbReference type="CDD" id="cd00051">
    <property type="entry name" value="EFh"/>
    <property type="match status" value="1"/>
</dbReference>
<evidence type="ECO:0000313" key="6">
    <source>
        <dbReference type="Proteomes" id="UP000037460"/>
    </source>
</evidence>
<keyword evidence="6" id="KW-1185">Reference proteome</keyword>
<gene>
    <name evidence="5" type="ORF">Ctob_012726</name>
</gene>
<dbReference type="SMART" id="SM00228">
    <property type="entry name" value="PDZ"/>
    <property type="match status" value="1"/>
</dbReference>
<evidence type="ECO:0000313" key="5">
    <source>
        <dbReference type="EMBL" id="KOO35216.1"/>
    </source>
</evidence>
<evidence type="ECO:0000259" key="4">
    <source>
        <dbReference type="PROSITE" id="PS50222"/>
    </source>
</evidence>
<dbReference type="SUPFAM" id="SSF50156">
    <property type="entry name" value="PDZ domain-like"/>
    <property type="match status" value="1"/>
</dbReference>
<dbReference type="InterPro" id="IPR002048">
    <property type="entry name" value="EF_hand_dom"/>
</dbReference>
<dbReference type="InterPro" id="IPR011992">
    <property type="entry name" value="EF-hand-dom_pair"/>
</dbReference>
<accession>A0A0M0K8N1</accession>
<dbReference type="CDD" id="cd00136">
    <property type="entry name" value="PDZ_canonical"/>
    <property type="match status" value="1"/>
</dbReference>
<dbReference type="Pfam" id="PF00595">
    <property type="entry name" value="PDZ"/>
    <property type="match status" value="1"/>
</dbReference>
<dbReference type="PROSITE" id="PS50222">
    <property type="entry name" value="EF_HAND_2"/>
    <property type="match status" value="1"/>
</dbReference>
<name>A0A0M0K8N1_9EUKA</name>
<dbReference type="Gene3D" id="2.30.42.10">
    <property type="match status" value="1"/>
</dbReference>
<dbReference type="AlphaFoldDB" id="A0A0M0K8N1"/>
<comment type="caution">
    <text evidence="5">The sequence shown here is derived from an EMBL/GenBank/DDBJ whole genome shotgun (WGS) entry which is preliminary data.</text>
</comment>
<dbReference type="InterPro" id="IPR018247">
    <property type="entry name" value="EF_Hand_1_Ca_BS"/>
</dbReference>
<dbReference type="PROSITE" id="PS00018">
    <property type="entry name" value="EF_HAND_1"/>
    <property type="match status" value="1"/>
</dbReference>
<protein>
    <submittedName>
        <fullName evidence="5">Calmodulin</fullName>
    </submittedName>
</protein>
<dbReference type="OrthoDB" id="438726at2759"/>
<dbReference type="GO" id="GO:0005509">
    <property type="term" value="F:calcium ion binding"/>
    <property type="evidence" value="ECO:0007669"/>
    <property type="project" value="InterPro"/>
</dbReference>
<dbReference type="InterPro" id="IPR001478">
    <property type="entry name" value="PDZ"/>
</dbReference>
<dbReference type="SMART" id="SM00054">
    <property type="entry name" value="EFh"/>
    <property type="match status" value="2"/>
</dbReference>
<feature type="domain" description="EF-hand" evidence="4">
    <location>
        <begin position="57"/>
        <end position="92"/>
    </location>
</feature>
<dbReference type="SUPFAM" id="SSF47473">
    <property type="entry name" value="EF-hand"/>
    <property type="match status" value="1"/>
</dbReference>
<feature type="region of interest" description="Disordered" evidence="2">
    <location>
        <begin position="176"/>
        <end position="203"/>
    </location>
</feature>
<dbReference type="InterPro" id="IPR036034">
    <property type="entry name" value="PDZ_sf"/>
</dbReference>